<feature type="transmembrane region" description="Helical" evidence="6">
    <location>
        <begin position="481"/>
        <end position="500"/>
    </location>
</feature>
<proteinExistence type="predicted"/>
<evidence type="ECO:0000313" key="8">
    <source>
        <dbReference type="EMBL" id="EPD31939.1"/>
    </source>
</evidence>
<evidence type="ECO:0000256" key="3">
    <source>
        <dbReference type="ARBA" id="ARBA00022692"/>
    </source>
</evidence>
<dbReference type="PANTHER" id="PTHR30619:SF1">
    <property type="entry name" value="RECOMBINATION PROTEIN 2"/>
    <property type="match status" value="1"/>
</dbReference>
<dbReference type="STRING" id="883161.HMPREF9306_01496"/>
<keyword evidence="4 6" id="KW-1133">Transmembrane helix</keyword>
<evidence type="ECO:0000256" key="6">
    <source>
        <dbReference type="SAM" id="Phobius"/>
    </source>
</evidence>
<feature type="transmembrane region" description="Helical" evidence="6">
    <location>
        <begin position="454"/>
        <end position="475"/>
    </location>
</feature>
<dbReference type="SUPFAM" id="SSF56281">
    <property type="entry name" value="Metallo-hydrolase/oxidoreductase"/>
    <property type="match status" value="1"/>
</dbReference>
<keyword evidence="3 6" id="KW-0812">Transmembrane</keyword>
<feature type="transmembrane region" description="Helical" evidence="6">
    <location>
        <begin position="285"/>
        <end position="303"/>
    </location>
</feature>
<evidence type="ECO:0000313" key="9">
    <source>
        <dbReference type="Proteomes" id="UP000014417"/>
    </source>
</evidence>
<dbReference type="NCBIfam" id="TIGR00360">
    <property type="entry name" value="ComEC_N-term"/>
    <property type="match status" value="1"/>
</dbReference>
<keyword evidence="9" id="KW-1185">Reference proteome</keyword>
<keyword evidence="2" id="KW-1003">Cell membrane</keyword>
<dbReference type="InterPro" id="IPR036866">
    <property type="entry name" value="RibonucZ/Hydroxyglut_hydro"/>
</dbReference>
<dbReference type="PANTHER" id="PTHR30619">
    <property type="entry name" value="DNA INTERNALIZATION/COMPETENCE PROTEIN COMEC/REC2"/>
    <property type="match status" value="1"/>
</dbReference>
<evidence type="ECO:0000256" key="1">
    <source>
        <dbReference type="ARBA" id="ARBA00004651"/>
    </source>
</evidence>
<dbReference type="EMBL" id="AGZR01000009">
    <property type="protein sequence ID" value="EPD31939.1"/>
    <property type="molecule type" value="Genomic_DNA"/>
</dbReference>
<feature type="transmembrane region" description="Helical" evidence="6">
    <location>
        <begin position="333"/>
        <end position="352"/>
    </location>
</feature>
<dbReference type="InterPro" id="IPR004477">
    <property type="entry name" value="ComEC_N"/>
</dbReference>
<dbReference type="HOGENOM" id="CLU_010363_4_0_11"/>
<evidence type="ECO:0000259" key="7">
    <source>
        <dbReference type="SMART" id="SM00849"/>
    </source>
</evidence>
<feature type="transmembrane region" description="Helical" evidence="6">
    <location>
        <begin position="49"/>
        <end position="66"/>
    </location>
</feature>
<reference evidence="8 9" key="1">
    <citation type="submission" date="2013-04" db="EMBL/GenBank/DDBJ databases">
        <title>The Genome Sequence of Propionimicrobium lymphophilum ACS-093-V-SCH5.</title>
        <authorList>
            <consortium name="The Broad Institute Genomics Platform"/>
            <person name="Earl A."/>
            <person name="Ward D."/>
            <person name="Feldgarden M."/>
            <person name="Gevers D."/>
            <person name="Saerens B."/>
            <person name="Vaneechoutte M."/>
            <person name="Walker B."/>
            <person name="Young S."/>
            <person name="Zeng Q."/>
            <person name="Gargeya S."/>
            <person name="Fitzgerald M."/>
            <person name="Haas B."/>
            <person name="Abouelleil A."/>
            <person name="Allen A.W."/>
            <person name="Alvarado L."/>
            <person name="Arachchi H.M."/>
            <person name="Berlin A.M."/>
            <person name="Chapman S.B."/>
            <person name="Gainer-Dewar J."/>
            <person name="Goldberg J."/>
            <person name="Griggs A."/>
            <person name="Gujja S."/>
            <person name="Hansen M."/>
            <person name="Howarth C."/>
            <person name="Imamovic A."/>
            <person name="Ireland A."/>
            <person name="Larimer J."/>
            <person name="McCowan C."/>
            <person name="Murphy C."/>
            <person name="Pearson M."/>
            <person name="Poon T.W."/>
            <person name="Priest M."/>
            <person name="Roberts A."/>
            <person name="Saif S."/>
            <person name="Shea T."/>
            <person name="Sisk P."/>
            <person name="Sykes S."/>
            <person name="Wortman J."/>
            <person name="Nusbaum C."/>
            <person name="Birren B."/>
        </authorList>
    </citation>
    <scope>NUCLEOTIDE SEQUENCE [LARGE SCALE GENOMIC DNA]</scope>
    <source>
        <strain evidence="8 9">ACS-093-V-SCH5</strain>
    </source>
</reference>
<comment type="subcellular location">
    <subcellularLocation>
        <location evidence="1">Cell membrane</location>
        <topology evidence="1">Multi-pass membrane protein</topology>
    </subcellularLocation>
</comment>
<evidence type="ECO:0000256" key="5">
    <source>
        <dbReference type="ARBA" id="ARBA00023136"/>
    </source>
</evidence>
<feature type="transmembrane region" description="Helical" evidence="6">
    <location>
        <begin position="233"/>
        <end position="252"/>
    </location>
</feature>
<dbReference type="Proteomes" id="UP000014417">
    <property type="component" value="Unassembled WGS sequence"/>
</dbReference>
<evidence type="ECO:0000256" key="4">
    <source>
        <dbReference type="ARBA" id="ARBA00022989"/>
    </source>
</evidence>
<organism evidence="8 9">
    <name type="scientific">Propionimicrobium lymphophilum ACS-093-V-SCH5</name>
    <dbReference type="NCBI Taxonomy" id="883161"/>
    <lineage>
        <taxon>Bacteria</taxon>
        <taxon>Bacillati</taxon>
        <taxon>Actinomycetota</taxon>
        <taxon>Actinomycetes</taxon>
        <taxon>Propionibacteriales</taxon>
        <taxon>Propionibacteriaceae</taxon>
        <taxon>Propionimicrobium</taxon>
    </lineage>
</organism>
<dbReference type="PATRIC" id="fig|883161.3.peg.1484"/>
<evidence type="ECO:0000256" key="2">
    <source>
        <dbReference type="ARBA" id="ARBA00022475"/>
    </source>
</evidence>
<protein>
    <recommendedName>
        <fullName evidence="7">Metallo-beta-lactamase domain-containing protein</fullName>
    </recommendedName>
</protein>
<name>S2WW42_9ACTN</name>
<dbReference type="Pfam" id="PF00753">
    <property type="entry name" value="Lactamase_B"/>
    <property type="match status" value="1"/>
</dbReference>
<dbReference type="Pfam" id="PF03772">
    <property type="entry name" value="Competence"/>
    <property type="match status" value="1"/>
</dbReference>
<dbReference type="SMART" id="SM00849">
    <property type="entry name" value="Lactamase_B"/>
    <property type="match status" value="1"/>
</dbReference>
<dbReference type="InterPro" id="IPR001279">
    <property type="entry name" value="Metallo-B-lactamas"/>
</dbReference>
<feature type="transmembrane region" description="Helical" evidence="6">
    <location>
        <begin position="401"/>
        <end position="422"/>
    </location>
</feature>
<dbReference type="Gene3D" id="3.60.15.10">
    <property type="entry name" value="Ribonuclease Z/Hydroxyacylglutathione hydrolase-like"/>
    <property type="match status" value="1"/>
</dbReference>
<feature type="transmembrane region" description="Helical" evidence="6">
    <location>
        <begin position="13"/>
        <end position="37"/>
    </location>
</feature>
<feature type="transmembrane region" description="Helical" evidence="6">
    <location>
        <begin position="428"/>
        <end position="447"/>
    </location>
</feature>
<dbReference type="InterPro" id="IPR052159">
    <property type="entry name" value="Competence_DNA_uptake"/>
</dbReference>
<feature type="domain" description="Metallo-beta-lactamase" evidence="7">
    <location>
        <begin position="519"/>
        <end position="702"/>
    </location>
</feature>
<dbReference type="AlphaFoldDB" id="S2WW42"/>
<keyword evidence="5 6" id="KW-0472">Membrane</keyword>
<dbReference type="GO" id="GO:0005886">
    <property type="term" value="C:plasma membrane"/>
    <property type="evidence" value="ECO:0007669"/>
    <property type="project" value="UniProtKB-SubCell"/>
</dbReference>
<feature type="transmembrane region" description="Helical" evidence="6">
    <location>
        <begin position="264"/>
        <end position="279"/>
    </location>
</feature>
<accession>S2WW42</accession>
<gene>
    <name evidence="8" type="ORF">HMPREF9306_01496</name>
</gene>
<sequence>MNKTDLRMVPIGAAAWAGAAAGILGLHLSVVLVISAVSGALFLKCRKNIFIAFALILLTSFVLSGVRTNAKEEDPLAEAARDGSVIHAIVKISTDPEIATAKRNSESCRSLGTVERILEKGNPAAGSRVFLIASGEQQTSLCSQTVGSIIKVTAKARPAQRTQRQSAFLSVLKVTPVKNPGWLSAITNRMRDGLRESMRWSEPKQGGLVPSLVVGDTSKLDETISSDFKATGLTHLTAVSGTNLTLLLAFALPLARFIGVRGRWIWLVASGSVALFVIVCRAEPSVLRASVMGLIGLAATGVATDKNRGLRALGGAVMALCLIDPWLSLSWGFALSVSASASILVLASGWQIKLRKWLPGPLAEAIAIPLAAQLGTQPLVTCISGEISFVGLFANALSGPFVGMVTVLGLVAGGFSFFSSFLSGCLGWLAGWCVNPIIVIAHTFSVLPGATFQWSATIPSITVLSIFCGMLILVIGKVLNTPWLTILLAFILVVCSLFPLQRIGWLPKDWLYIFCDVGQGSANLVRSGSDSGVLIDAGLDDEKPLRCVEGSGLRRLDAIILTHRHADHVGGLNRILAKFPTENIYSSSNIRGIQTRLLEDGAVLSVGNARISILGGKKLTSDVSKLTGQMENDAGITSKVELFGTKAIFPGDIEIDGQTKLLMQGRDLSGDVLAIPHHGSAHQVPEFFKAVSPKLAVASAGKNNDYGHPSAKSLKLAKQSGALVYRTDENGSVAVARSDGKLVAATQR</sequence>
<comment type="caution">
    <text evidence="8">The sequence shown here is derived from an EMBL/GenBank/DDBJ whole genome shotgun (WGS) entry which is preliminary data.</text>
</comment>